<dbReference type="Pfam" id="PF04130">
    <property type="entry name" value="GCP_C_terminal"/>
    <property type="match status" value="1"/>
</dbReference>
<accession>A0A899G0B9</accession>
<organism evidence="19 20">
    <name type="scientific">Pneumocystis wakefieldiae</name>
    <dbReference type="NCBI Taxonomy" id="38082"/>
    <lineage>
        <taxon>Eukaryota</taxon>
        <taxon>Fungi</taxon>
        <taxon>Dikarya</taxon>
        <taxon>Ascomycota</taxon>
        <taxon>Taphrinomycotina</taxon>
        <taxon>Pneumocystomycetes</taxon>
        <taxon>Pneumocystaceae</taxon>
        <taxon>Pneumocystis</taxon>
    </lineage>
</organism>
<dbReference type="InterPro" id="IPR042241">
    <property type="entry name" value="GCP_C_sf"/>
</dbReference>
<comment type="subcellular location">
    <subcellularLocation>
        <location evidence="2">Cytoplasm</location>
        <location evidence="2">Cytoskeleton</location>
    </subcellularLocation>
    <subcellularLocation>
        <location evidence="1">Membrane</location>
        <topology evidence="1">Multi-pass membrane protein</topology>
    </subcellularLocation>
</comment>
<feature type="transmembrane region" description="Helical" evidence="17">
    <location>
        <begin position="1055"/>
        <end position="1074"/>
    </location>
</feature>
<dbReference type="AlphaFoldDB" id="A0A899G0B9"/>
<feature type="transmembrane region" description="Helical" evidence="17">
    <location>
        <begin position="123"/>
        <end position="144"/>
    </location>
</feature>
<dbReference type="Gene3D" id="1.20.120.1900">
    <property type="entry name" value="Gamma-tubulin complex, C-terminal domain"/>
    <property type="match status" value="1"/>
</dbReference>
<evidence type="ECO:0000256" key="11">
    <source>
        <dbReference type="ARBA" id="ARBA00022989"/>
    </source>
</evidence>
<comment type="similarity">
    <text evidence="3 17">Belongs to the ELO family.</text>
</comment>
<dbReference type="InterPro" id="IPR059169">
    <property type="entry name" value="GCP5_N_ext"/>
</dbReference>
<keyword evidence="14 17" id="KW-0275">Fatty acid biosynthesis</keyword>
<evidence type="ECO:0000256" key="15">
    <source>
        <dbReference type="ARBA" id="ARBA00023212"/>
    </source>
</evidence>
<dbReference type="GO" id="GO:0034625">
    <property type="term" value="P:fatty acid elongation, monounsaturated fatty acid"/>
    <property type="evidence" value="ECO:0007669"/>
    <property type="project" value="TreeGrafter"/>
</dbReference>
<evidence type="ECO:0000313" key="19">
    <source>
        <dbReference type="EMBL" id="QSL64949.1"/>
    </source>
</evidence>
<evidence type="ECO:0000256" key="14">
    <source>
        <dbReference type="ARBA" id="ARBA00023160"/>
    </source>
</evidence>
<evidence type="ECO:0000259" key="18">
    <source>
        <dbReference type="Pfam" id="PF04130"/>
    </source>
</evidence>
<dbReference type="GO" id="GO:0019367">
    <property type="term" value="P:fatty acid elongation, saturated fatty acid"/>
    <property type="evidence" value="ECO:0007669"/>
    <property type="project" value="TreeGrafter"/>
</dbReference>
<keyword evidence="7 17" id="KW-0808">Transferase</keyword>
<dbReference type="PANTHER" id="PTHR11157">
    <property type="entry name" value="FATTY ACID ACYL TRANSFERASE-RELATED"/>
    <property type="match status" value="1"/>
</dbReference>
<evidence type="ECO:0000256" key="3">
    <source>
        <dbReference type="ARBA" id="ARBA00007263"/>
    </source>
</evidence>
<dbReference type="EC" id="2.3.1.-" evidence="17"/>
<dbReference type="GO" id="GO:0000930">
    <property type="term" value="C:gamma-tubulin complex"/>
    <property type="evidence" value="ECO:0007669"/>
    <property type="project" value="UniProtKB-ARBA"/>
</dbReference>
<feature type="transmembrane region" description="Helical" evidence="17">
    <location>
        <begin position="151"/>
        <end position="170"/>
    </location>
</feature>
<feature type="transmembrane region" description="Helical" evidence="17">
    <location>
        <begin position="81"/>
        <end position="103"/>
    </location>
</feature>
<keyword evidence="20" id="KW-1185">Reference proteome</keyword>
<dbReference type="GO" id="GO:0009922">
    <property type="term" value="F:fatty acid elongase activity"/>
    <property type="evidence" value="ECO:0007669"/>
    <property type="project" value="UniProtKB-EC"/>
</dbReference>
<keyword evidence="6 17" id="KW-0444">Lipid biosynthesis</keyword>
<evidence type="ECO:0000256" key="17">
    <source>
        <dbReference type="RuleBase" id="RU361115"/>
    </source>
</evidence>
<dbReference type="PANTHER" id="PTHR11157:SF134">
    <property type="entry name" value="ELONGATION OF FATTY ACIDS PROTEIN 1-RELATED"/>
    <property type="match status" value="1"/>
</dbReference>
<dbReference type="GO" id="GO:0005874">
    <property type="term" value="C:microtubule"/>
    <property type="evidence" value="ECO:0007669"/>
    <property type="project" value="UniProtKB-KW"/>
</dbReference>
<dbReference type="OrthoDB" id="66546at2759"/>
<comment type="caution">
    <text evidence="17">Lacks conserved residue(s) required for the propagation of feature annotation.</text>
</comment>
<evidence type="ECO:0000256" key="12">
    <source>
        <dbReference type="ARBA" id="ARBA00023098"/>
    </source>
</evidence>
<dbReference type="CDD" id="cd22572">
    <property type="entry name" value="GCP5_NTD"/>
    <property type="match status" value="1"/>
</dbReference>
<protein>
    <recommendedName>
        <fullName evidence="17">Elongation of fatty acids protein</fullName>
        <ecNumber evidence="17">2.3.1.-</ecNumber>
    </recommendedName>
</protein>
<evidence type="ECO:0000256" key="2">
    <source>
        <dbReference type="ARBA" id="ARBA00004245"/>
    </source>
</evidence>
<sequence length="1190" mass="140091">MISVERPFGLYLWSLFSKIWLKCLGFPVEKFDFVPGKTYLSTWTEVIGLVISYYVVIFLGKWFMRSFAPIKLNLLWQFHNLFLSIVSGFFFLLLFEQIFPIIWNHGIYYSICNSKSWTQSLVTIYYINYLIKYIELIDTVFLFLNKKPLQFLHCYHHGATVFLCFTQLIGQTPVSYVPIILNLGVHIVMYYYYFLCARGIRVWWKKWVTRIQIIQFIFDLFFVYFATYTYFAYTYLPFLPNFGDCSGKEFAALVGCFLLSSYLFLFIGFYLATYKSKEGRLIDKNLTKNIQSHKLHDISFKELSNKVANSTGVNSIGMTTRQEVLELIEKLIENITGIKTGNILFYELRDKILNMIKDSSSIAINRFDIKRSCYGLVEKFDILSQENNSLMLETLFNQLFIDRKNDPMIDIVALILSLSDNPCGRKRIFHNELVENVVHEKSVDDINDSPFIGQHWQEFNIYDHEEEEEEGEQKEEQKDDIISEFFMKKKDTDAEHVTQVPLSISVTVDMKEFSFIEASQYWRTISSQNDVKRVIYKFNYNSDVSTILHETNVIREEIVIILSENFGISHVSHSIFISFMEWFLKRGKILNKIRKFILNSCFKSYLEDVFISSAEDLLKSLDSILAYCQSIAGNLGKKRTLTLLYLQDILDKILDPYIFLSDIISEIDDSTFETNISDFLNQLFDKAKFYSMCDQQTFLLITILRSALLKAYLKPLDSWFSCGELPDIQGFFIIKSTLRPNDLLWLSEYQLNLANDGELLIPEVLKKISQKSLLIGKLKRLLVSMFSKSDTLFLDIDRDIFQQLDSDYETRLKLFSTKMNNVFDSDLFYEKSEILSESAEYNYLLNIFNWVDKNYCTSMKNFHHALFYNADFEKHLNAIFNIYCMYNNSNIINFTNFVFEEMDRRKAWCDRFVLQDMIQISLKNSAIDTNLINIRMKPVSKDNDLSTNFYIDYKLPLFLTSIISLSSQSAYYKIFDFMFQLLKSRYDIKKYVFLFSNKSSMEKSSILIYRNLSQIKLYFNWLINILISYFFDIVIKTQIENLDKNIKNAMDLDEIINTHNIFINSILTYCFLNLRFKRIHDSIMEIFVYVKSVSDLIISFQEKDSKKLLNTYFVSNNDISNLEIDNKNVANGGLKYEEIFLKNLIDIQKKTYSILKFIISELQELPQELTSTYIEILMENIEYAVLDIES</sequence>
<evidence type="ECO:0000256" key="7">
    <source>
        <dbReference type="ARBA" id="ARBA00022679"/>
    </source>
</evidence>
<reference evidence="19" key="1">
    <citation type="submission" date="2020-06" db="EMBL/GenBank/DDBJ databases">
        <title>Genomes of multiple members of Pneumocystis genus reveal paths to human pathogen Pneumocystis jirovecii.</title>
        <authorList>
            <person name="Cisse O.H."/>
            <person name="Ma L."/>
            <person name="Dekker J."/>
            <person name="Khil P."/>
            <person name="Jo J."/>
            <person name="Brenchley J."/>
            <person name="Blair R."/>
            <person name="Pahar B."/>
            <person name="Chabe M."/>
            <person name="Van Rompay K.A."/>
            <person name="Keesler R."/>
            <person name="Sukura A."/>
            <person name="Hirsch V."/>
            <person name="Kutty G."/>
            <person name="Liu Y."/>
            <person name="Peng L."/>
            <person name="Chen J."/>
            <person name="Song J."/>
            <person name="Weissenbacher-Lang C."/>
            <person name="Xu J."/>
            <person name="Upham N.S."/>
            <person name="Stajich J.E."/>
            <person name="Cuomo C.A."/>
            <person name="Cushion M.T."/>
            <person name="Kovacs J.A."/>
        </authorList>
    </citation>
    <scope>NUCLEOTIDE SEQUENCE</scope>
    <source>
        <strain evidence="19">2A</strain>
    </source>
</reference>
<feature type="transmembrane region" description="Helical" evidence="17">
    <location>
        <begin position="250"/>
        <end position="272"/>
    </location>
</feature>
<dbReference type="InterPro" id="IPR002076">
    <property type="entry name" value="ELO_fam"/>
</dbReference>
<feature type="domain" description="Gamma tubulin complex component C-terminal" evidence="18">
    <location>
        <begin position="875"/>
        <end position="1116"/>
    </location>
</feature>
<dbReference type="GO" id="GO:0042761">
    <property type="term" value="P:very long-chain fatty acid biosynthetic process"/>
    <property type="evidence" value="ECO:0007669"/>
    <property type="project" value="TreeGrafter"/>
</dbReference>
<keyword evidence="10 17" id="KW-0276">Fatty acid metabolism</keyword>
<keyword evidence="8 17" id="KW-0812">Transmembrane</keyword>
<name>A0A899G0B9_9ASCO</name>
<dbReference type="GO" id="GO:0005789">
    <property type="term" value="C:endoplasmic reticulum membrane"/>
    <property type="evidence" value="ECO:0007669"/>
    <property type="project" value="TreeGrafter"/>
</dbReference>
<feature type="transmembrane region" description="Helical" evidence="17">
    <location>
        <begin position="1017"/>
        <end position="1035"/>
    </location>
</feature>
<keyword evidence="12 17" id="KW-0443">Lipid metabolism</keyword>
<evidence type="ECO:0000313" key="20">
    <source>
        <dbReference type="Proteomes" id="UP000663699"/>
    </source>
</evidence>
<dbReference type="InterPro" id="IPR040457">
    <property type="entry name" value="GCP_C"/>
</dbReference>
<dbReference type="GO" id="GO:0005816">
    <property type="term" value="C:spindle pole body"/>
    <property type="evidence" value="ECO:0007669"/>
    <property type="project" value="UniProtKB-ARBA"/>
</dbReference>
<feature type="transmembrane region" description="Helical" evidence="17">
    <location>
        <begin position="216"/>
        <end position="238"/>
    </location>
</feature>
<evidence type="ECO:0000256" key="5">
    <source>
        <dbReference type="ARBA" id="ARBA00022490"/>
    </source>
</evidence>
<proteinExistence type="inferred from homology"/>
<evidence type="ECO:0000256" key="6">
    <source>
        <dbReference type="ARBA" id="ARBA00022516"/>
    </source>
</evidence>
<feature type="transmembrane region" description="Helical" evidence="17">
    <location>
        <begin position="40"/>
        <end position="60"/>
    </location>
</feature>
<comment type="similarity">
    <text evidence="4">Belongs to the TUBGCP family.</text>
</comment>
<evidence type="ECO:0000256" key="13">
    <source>
        <dbReference type="ARBA" id="ARBA00023136"/>
    </source>
</evidence>
<dbReference type="GO" id="GO:0043015">
    <property type="term" value="F:gamma-tubulin binding"/>
    <property type="evidence" value="ECO:0007669"/>
    <property type="project" value="InterPro"/>
</dbReference>
<keyword evidence="15" id="KW-0206">Cytoskeleton</keyword>
<evidence type="ECO:0000256" key="1">
    <source>
        <dbReference type="ARBA" id="ARBA00004141"/>
    </source>
</evidence>
<evidence type="ECO:0000256" key="9">
    <source>
        <dbReference type="ARBA" id="ARBA00022701"/>
    </source>
</evidence>
<dbReference type="Proteomes" id="UP000663699">
    <property type="component" value="Chromosome 4"/>
</dbReference>
<evidence type="ECO:0000256" key="8">
    <source>
        <dbReference type="ARBA" id="ARBA00022692"/>
    </source>
</evidence>
<keyword evidence="9" id="KW-0493">Microtubule</keyword>
<evidence type="ECO:0000256" key="4">
    <source>
        <dbReference type="ARBA" id="ARBA00010337"/>
    </source>
</evidence>
<keyword evidence="13 17" id="KW-0472">Membrane</keyword>
<gene>
    <name evidence="19" type="ORF">MERGE_002253</name>
</gene>
<dbReference type="GO" id="GO:0007020">
    <property type="term" value="P:microtubule nucleation"/>
    <property type="evidence" value="ECO:0007669"/>
    <property type="project" value="UniProtKB-ARBA"/>
</dbReference>
<evidence type="ECO:0000256" key="10">
    <source>
        <dbReference type="ARBA" id="ARBA00022832"/>
    </source>
</evidence>
<comment type="catalytic activity">
    <reaction evidence="17">
        <text>an acyl-CoA + malonyl-CoA + H(+) = a 3-oxoacyl-CoA + CO2 + CoA</text>
        <dbReference type="Rhea" id="RHEA:50252"/>
        <dbReference type="ChEBI" id="CHEBI:15378"/>
        <dbReference type="ChEBI" id="CHEBI:16526"/>
        <dbReference type="ChEBI" id="CHEBI:57287"/>
        <dbReference type="ChEBI" id="CHEBI:57384"/>
        <dbReference type="ChEBI" id="CHEBI:58342"/>
        <dbReference type="ChEBI" id="CHEBI:90726"/>
    </reaction>
    <physiologicalReaction direction="left-to-right" evidence="17">
        <dbReference type="Rhea" id="RHEA:50253"/>
    </physiologicalReaction>
</comment>
<keyword evidence="5" id="KW-0963">Cytoplasm</keyword>
<dbReference type="EMBL" id="CP054535">
    <property type="protein sequence ID" value="QSL64949.1"/>
    <property type="molecule type" value="Genomic_DNA"/>
</dbReference>
<dbReference type="Pfam" id="PF01151">
    <property type="entry name" value="ELO"/>
    <property type="match status" value="1"/>
</dbReference>
<comment type="catalytic activity">
    <reaction evidence="16">
        <text>a very-long-chain acyl-CoA + malonyl-CoA + H(+) = a very-long-chain 3-oxoacyl-CoA + CO2 + CoA</text>
        <dbReference type="Rhea" id="RHEA:32727"/>
        <dbReference type="ChEBI" id="CHEBI:15378"/>
        <dbReference type="ChEBI" id="CHEBI:16526"/>
        <dbReference type="ChEBI" id="CHEBI:57287"/>
        <dbReference type="ChEBI" id="CHEBI:57384"/>
        <dbReference type="ChEBI" id="CHEBI:90725"/>
        <dbReference type="ChEBI" id="CHEBI:90736"/>
        <dbReference type="EC" id="2.3.1.199"/>
    </reaction>
</comment>
<dbReference type="GO" id="GO:0030148">
    <property type="term" value="P:sphingolipid biosynthetic process"/>
    <property type="evidence" value="ECO:0007669"/>
    <property type="project" value="TreeGrafter"/>
</dbReference>
<dbReference type="GO" id="GO:0034626">
    <property type="term" value="P:fatty acid elongation, polyunsaturated fatty acid"/>
    <property type="evidence" value="ECO:0007669"/>
    <property type="project" value="TreeGrafter"/>
</dbReference>
<keyword evidence="11 17" id="KW-1133">Transmembrane helix</keyword>
<evidence type="ECO:0000256" key="16">
    <source>
        <dbReference type="ARBA" id="ARBA00047375"/>
    </source>
</evidence>
<feature type="transmembrane region" description="Helical" evidence="17">
    <location>
        <begin position="176"/>
        <end position="195"/>
    </location>
</feature>